<dbReference type="InterPro" id="IPR037914">
    <property type="entry name" value="SpoVT-AbrB_sf"/>
</dbReference>
<dbReference type="PANTHER" id="PTHR34860:SF6">
    <property type="entry name" value="REPRESSOR-LIKE PROTEIN SSO7C3"/>
    <property type="match status" value="1"/>
</dbReference>
<dbReference type="HOGENOM" id="CLU_2730361_0_0_2"/>
<keyword evidence="3" id="KW-1185">Reference proteome</keyword>
<dbReference type="SMART" id="SM00966">
    <property type="entry name" value="SpoVT_AbrB"/>
    <property type="match status" value="1"/>
</dbReference>
<evidence type="ECO:0000313" key="2">
    <source>
        <dbReference type="EMBL" id="AGB01182.1"/>
    </source>
</evidence>
<dbReference type="NCBIfam" id="TIGR01439">
    <property type="entry name" value="lp_hng_hel_AbrB"/>
    <property type="match status" value="1"/>
</dbReference>
<accession>L0H8Z2</accession>
<dbReference type="EMBL" id="CP003167">
    <property type="protein sequence ID" value="AGB01182.1"/>
    <property type="molecule type" value="Genomic_DNA"/>
</dbReference>
<protein>
    <submittedName>
        <fullName evidence="2">Looped-hinge helix DNA binding domain, AbrB family</fullName>
    </submittedName>
</protein>
<organism evidence="2 3">
    <name type="scientific">Methanoregula formicica (strain DSM 22288 / NBRC 105244 / SMSP)</name>
    <dbReference type="NCBI Taxonomy" id="593750"/>
    <lineage>
        <taxon>Archaea</taxon>
        <taxon>Methanobacteriati</taxon>
        <taxon>Methanobacteriota</taxon>
        <taxon>Stenosarchaea group</taxon>
        <taxon>Methanomicrobia</taxon>
        <taxon>Methanomicrobiales</taxon>
        <taxon>Methanoregulaceae</taxon>
        <taxon>Methanoregula</taxon>
    </lineage>
</organism>
<dbReference type="SUPFAM" id="SSF89447">
    <property type="entry name" value="AbrB/MazE/MraZ-like"/>
    <property type="match status" value="1"/>
</dbReference>
<evidence type="ECO:0000259" key="1">
    <source>
        <dbReference type="PROSITE" id="PS51740"/>
    </source>
</evidence>
<evidence type="ECO:0000313" key="3">
    <source>
        <dbReference type="Proteomes" id="UP000010824"/>
    </source>
</evidence>
<dbReference type="PROSITE" id="PS51740">
    <property type="entry name" value="SPOVT_ABRB"/>
    <property type="match status" value="1"/>
</dbReference>
<dbReference type="Pfam" id="PF04014">
    <property type="entry name" value="MazE_antitoxin"/>
    <property type="match status" value="1"/>
</dbReference>
<dbReference type="GO" id="GO:0003677">
    <property type="term" value="F:DNA binding"/>
    <property type="evidence" value="ECO:0007669"/>
    <property type="project" value="InterPro"/>
</dbReference>
<dbReference type="STRING" id="593750.Metfor_0096"/>
<dbReference type="InterPro" id="IPR052975">
    <property type="entry name" value="Repressor-like_regulatory"/>
</dbReference>
<sequence>MPDTTLVKVSSKGLVTLPKKIRSDLGINDGDYLTISSDKDKIIFRKARIEIDYENPDDAWKEHAHRRLAHD</sequence>
<reference evidence="2 3" key="2">
    <citation type="journal article" date="2014" name="Genome Announc.">
        <title>Complete Genome Sequence of Methanoregula formicica SMSPT, a Mesophilic Hydrogenotrophic Methanogen Isolated from a Methanogenic Upflow Anaerobic Sludge Blanket Reactor.</title>
        <authorList>
            <person name="Yamamoto K."/>
            <person name="Tamaki H."/>
            <person name="Cadillo-Quiroz H."/>
            <person name="Imachi H."/>
            <person name="Kyrpides N."/>
            <person name="Woyke T."/>
            <person name="Goodwin L."/>
            <person name="Zinder S.H."/>
            <person name="Kamagata Y."/>
            <person name="Liu W.T."/>
        </authorList>
    </citation>
    <scope>NUCLEOTIDE SEQUENCE [LARGE SCALE GENOMIC DNA]</scope>
    <source>
        <strain evidence="3">DSM 22288 / NBRC 105244 / SMSP</strain>
    </source>
</reference>
<dbReference type="AlphaFoldDB" id="L0H8Z2"/>
<feature type="domain" description="SpoVT-AbrB" evidence="1">
    <location>
        <begin position="4"/>
        <end position="48"/>
    </location>
</feature>
<dbReference type="RefSeq" id="WP_015284146.1">
    <property type="nucleotide sequence ID" value="NC_019943.1"/>
</dbReference>
<dbReference type="InterPro" id="IPR007159">
    <property type="entry name" value="SpoVT-AbrB_dom"/>
</dbReference>
<dbReference type="Proteomes" id="UP000010824">
    <property type="component" value="Chromosome"/>
</dbReference>
<name>L0H8Z2_METFS</name>
<dbReference type="OrthoDB" id="379984at2157"/>
<dbReference type="PANTHER" id="PTHR34860">
    <property type="entry name" value="REPRESSOR-LIKE PROTEIN SSO7C3"/>
    <property type="match status" value="1"/>
</dbReference>
<reference evidence="3" key="1">
    <citation type="submission" date="2011-12" db="EMBL/GenBank/DDBJ databases">
        <title>Complete sequence of Methanoregula formicicum SMSP.</title>
        <authorList>
            <person name="Lucas S."/>
            <person name="Han J."/>
            <person name="Lapidus A."/>
            <person name="Cheng J.-F."/>
            <person name="Goodwin L."/>
            <person name="Pitluck S."/>
            <person name="Peters L."/>
            <person name="Ovchinnikova G."/>
            <person name="Teshima H."/>
            <person name="Detter J.C."/>
            <person name="Han C."/>
            <person name="Tapia R."/>
            <person name="Land M."/>
            <person name="Hauser L."/>
            <person name="Kyrpides N."/>
            <person name="Ivanova N."/>
            <person name="Pagani I."/>
            <person name="Imachi H."/>
            <person name="Tamaki H."/>
            <person name="Sekiguchi Y."/>
            <person name="Kamagata Y."/>
            <person name="Cadillo-Quiroz H."/>
            <person name="Zinder S."/>
            <person name="Liu W.-T."/>
            <person name="Woyke T."/>
        </authorList>
    </citation>
    <scope>NUCLEOTIDE SEQUENCE [LARGE SCALE GENOMIC DNA]</scope>
    <source>
        <strain evidence="3">DSM 22288 / NBRC 105244 / SMSP</strain>
    </source>
</reference>
<dbReference type="GeneID" id="14308769"/>
<gene>
    <name evidence="2" type="ordered locus">Metfor_0096</name>
</gene>
<dbReference type="eggNOG" id="arCOG00815">
    <property type="taxonomic scope" value="Archaea"/>
</dbReference>
<dbReference type="InParanoid" id="L0H8Z2"/>
<proteinExistence type="predicted"/>
<dbReference type="Gene3D" id="2.10.260.10">
    <property type="match status" value="1"/>
</dbReference>
<dbReference type="KEGG" id="mfo:Metfor_0096"/>